<evidence type="ECO:0000313" key="2">
    <source>
        <dbReference type="Proteomes" id="UP000799324"/>
    </source>
</evidence>
<gene>
    <name evidence="1" type="ORF">K491DRAFT_255503</name>
</gene>
<accession>A0A6A6SK68</accession>
<sequence>MGQSSRVKQPVGSLPAFRIVDSESFHLALPTFSNVKMPPELQLSQEKSLEQTTSPACRDLHERFRIWEGTYDDVQDKNKTPKTDRVTKYNAMTIELGSIYKALECYRCPSEDTLSIEILKKSVQIWRLALPLQQTPGKIRETKCAHDETRKKQQDILTRLGLTSSQDT</sequence>
<protein>
    <submittedName>
        <fullName evidence="1">Uncharacterized protein</fullName>
    </submittedName>
</protein>
<dbReference type="AlphaFoldDB" id="A0A6A6SK68"/>
<name>A0A6A6SK68_9PLEO</name>
<feature type="non-terminal residue" evidence="1">
    <location>
        <position position="168"/>
    </location>
</feature>
<dbReference type="Proteomes" id="UP000799324">
    <property type="component" value="Unassembled WGS sequence"/>
</dbReference>
<organism evidence="1 2">
    <name type="scientific">Lophiostoma macrostomum CBS 122681</name>
    <dbReference type="NCBI Taxonomy" id="1314788"/>
    <lineage>
        <taxon>Eukaryota</taxon>
        <taxon>Fungi</taxon>
        <taxon>Dikarya</taxon>
        <taxon>Ascomycota</taxon>
        <taxon>Pezizomycotina</taxon>
        <taxon>Dothideomycetes</taxon>
        <taxon>Pleosporomycetidae</taxon>
        <taxon>Pleosporales</taxon>
        <taxon>Lophiostomataceae</taxon>
        <taxon>Lophiostoma</taxon>
    </lineage>
</organism>
<evidence type="ECO:0000313" key="1">
    <source>
        <dbReference type="EMBL" id="KAF2648236.1"/>
    </source>
</evidence>
<dbReference type="EMBL" id="MU004550">
    <property type="protein sequence ID" value="KAF2648236.1"/>
    <property type="molecule type" value="Genomic_DNA"/>
</dbReference>
<proteinExistence type="predicted"/>
<reference evidence="1" key="1">
    <citation type="journal article" date="2020" name="Stud. Mycol.">
        <title>101 Dothideomycetes genomes: a test case for predicting lifestyles and emergence of pathogens.</title>
        <authorList>
            <person name="Haridas S."/>
            <person name="Albert R."/>
            <person name="Binder M."/>
            <person name="Bloem J."/>
            <person name="Labutti K."/>
            <person name="Salamov A."/>
            <person name="Andreopoulos B."/>
            <person name="Baker S."/>
            <person name="Barry K."/>
            <person name="Bills G."/>
            <person name="Bluhm B."/>
            <person name="Cannon C."/>
            <person name="Castanera R."/>
            <person name="Culley D."/>
            <person name="Daum C."/>
            <person name="Ezra D."/>
            <person name="Gonzalez J."/>
            <person name="Henrissat B."/>
            <person name="Kuo A."/>
            <person name="Liang C."/>
            <person name="Lipzen A."/>
            <person name="Lutzoni F."/>
            <person name="Magnuson J."/>
            <person name="Mondo S."/>
            <person name="Nolan M."/>
            <person name="Ohm R."/>
            <person name="Pangilinan J."/>
            <person name="Park H.-J."/>
            <person name="Ramirez L."/>
            <person name="Alfaro M."/>
            <person name="Sun H."/>
            <person name="Tritt A."/>
            <person name="Yoshinaga Y."/>
            <person name="Zwiers L.-H."/>
            <person name="Turgeon B."/>
            <person name="Goodwin S."/>
            <person name="Spatafora J."/>
            <person name="Crous P."/>
            <person name="Grigoriev I."/>
        </authorList>
    </citation>
    <scope>NUCLEOTIDE SEQUENCE</scope>
    <source>
        <strain evidence="1">CBS 122681</strain>
    </source>
</reference>
<keyword evidence="2" id="KW-1185">Reference proteome</keyword>